<feature type="transmembrane region" description="Helical" evidence="14">
    <location>
        <begin position="77"/>
        <end position="96"/>
    </location>
</feature>
<dbReference type="AlphaFoldDB" id="C5M3B0"/>
<name>C5M3B0_CANTT</name>
<keyword evidence="8 14" id="KW-1133">Transmembrane helix</keyword>
<evidence type="ECO:0000256" key="9">
    <source>
        <dbReference type="ARBA" id="ARBA00023098"/>
    </source>
</evidence>
<keyword evidence="11 14" id="KW-0275">Fatty acid biosynthesis</keyword>
<evidence type="ECO:0000256" key="7">
    <source>
        <dbReference type="ARBA" id="ARBA00022832"/>
    </source>
</evidence>
<feature type="transmembrane region" description="Helical" evidence="14">
    <location>
        <begin position="108"/>
        <end position="128"/>
    </location>
</feature>
<evidence type="ECO:0000256" key="10">
    <source>
        <dbReference type="ARBA" id="ARBA00023136"/>
    </source>
</evidence>
<dbReference type="RefSeq" id="XP_002545768.1">
    <property type="nucleotide sequence ID" value="XM_002545722.1"/>
</dbReference>
<comment type="function">
    <text evidence="14">Catalyzes the third of the four reactions of the long-chain fatty acids elongation cycle. This endoplasmic reticulum-bound enzymatic process, allows the addition of two carbons to the chain of long- and very long-chain fatty acids/VLCFAs per cycle. This enzyme catalyzes the dehydration of the 3-hydroxyacyl-CoA intermediate into trans-2,3-enoyl-CoA, within each cycle of fatty acid elongation. Thereby, it participates to the production of VLCFAs of different chain lengths that are involved in multiple biological processes as precursors of membrane lipids and lipid mediators.</text>
</comment>
<keyword evidence="12 14" id="KW-0456">Lyase</keyword>
<dbReference type="STRING" id="294747.C5M3B0"/>
<reference evidence="15 16" key="1">
    <citation type="journal article" date="2009" name="Nature">
        <title>Evolution of pathogenicity and sexual reproduction in eight Candida genomes.</title>
        <authorList>
            <person name="Butler G."/>
            <person name="Rasmussen M.D."/>
            <person name="Lin M.F."/>
            <person name="Santos M.A."/>
            <person name="Sakthikumar S."/>
            <person name="Munro C.A."/>
            <person name="Rheinbay E."/>
            <person name="Grabherr M."/>
            <person name="Forche A."/>
            <person name="Reedy J.L."/>
            <person name="Agrafioti I."/>
            <person name="Arnaud M.B."/>
            <person name="Bates S."/>
            <person name="Brown A.J."/>
            <person name="Brunke S."/>
            <person name="Costanzo M.C."/>
            <person name="Fitzpatrick D.A."/>
            <person name="de Groot P.W."/>
            <person name="Harris D."/>
            <person name="Hoyer L.L."/>
            <person name="Hube B."/>
            <person name="Klis F.M."/>
            <person name="Kodira C."/>
            <person name="Lennard N."/>
            <person name="Logue M.E."/>
            <person name="Martin R."/>
            <person name="Neiman A.M."/>
            <person name="Nikolaou E."/>
            <person name="Quail M.A."/>
            <person name="Quinn J."/>
            <person name="Santos M.C."/>
            <person name="Schmitzberger F.F."/>
            <person name="Sherlock G."/>
            <person name="Shah P."/>
            <person name="Silverstein K.A."/>
            <person name="Skrzypek M.S."/>
            <person name="Soll D."/>
            <person name="Staggs R."/>
            <person name="Stansfield I."/>
            <person name="Stumpf M.P."/>
            <person name="Sudbery P.E."/>
            <person name="Srikantha T."/>
            <person name="Zeng Q."/>
            <person name="Berman J."/>
            <person name="Berriman M."/>
            <person name="Heitman J."/>
            <person name="Gow N.A."/>
            <person name="Lorenz M.C."/>
            <person name="Birren B.W."/>
            <person name="Kellis M."/>
            <person name="Cuomo C.A."/>
        </authorList>
    </citation>
    <scope>NUCLEOTIDE SEQUENCE [LARGE SCALE GENOMIC DNA]</scope>
    <source>
        <strain evidence="16">ATCC MYA-3404 / T1</strain>
    </source>
</reference>
<feature type="transmembrane region" description="Helical" evidence="14">
    <location>
        <begin position="51"/>
        <end position="71"/>
    </location>
</feature>
<comment type="pathway">
    <text evidence="2 14">Lipid metabolism; fatty acid biosynthesis.</text>
</comment>
<evidence type="ECO:0000256" key="2">
    <source>
        <dbReference type="ARBA" id="ARBA00005194"/>
    </source>
</evidence>
<dbReference type="UniPathway" id="UPA00094"/>
<comment type="catalytic activity">
    <reaction evidence="13 14">
        <text>a very-long-chain (3R)-3-hydroxyacyl-CoA = a very-long-chain (2E)-enoyl-CoA + H2O</text>
        <dbReference type="Rhea" id="RHEA:45812"/>
        <dbReference type="ChEBI" id="CHEBI:15377"/>
        <dbReference type="ChEBI" id="CHEBI:83728"/>
        <dbReference type="ChEBI" id="CHEBI:85440"/>
        <dbReference type="EC" id="4.2.1.134"/>
    </reaction>
</comment>
<dbReference type="GeneID" id="8296141"/>
<dbReference type="HOGENOM" id="CLU_1209709_0_0_1"/>
<evidence type="ECO:0000256" key="12">
    <source>
        <dbReference type="ARBA" id="ARBA00023239"/>
    </source>
</evidence>
<dbReference type="InterPro" id="IPR007482">
    <property type="entry name" value="Tyr_Pase-like_PTPLA"/>
</dbReference>
<evidence type="ECO:0000313" key="16">
    <source>
        <dbReference type="Proteomes" id="UP000002037"/>
    </source>
</evidence>
<accession>C5M3B0</accession>
<evidence type="ECO:0000256" key="6">
    <source>
        <dbReference type="ARBA" id="ARBA00022692"/>
    </source>
</evidence>
<evidence type="ECO:0000313" key="15">
    <source>
        <dbReference type="EMBL" id="EER35810.1"/>
    </source>
</evidence>
<comment type="subcellular location">
    <subcellularLocation>
        <location evidence="14">Endoplasmic reticulum membrane</location>
        <topology evidence="14">Multi-pass membrane protein</topology>
    </subcellularLocation>
    <subcellularLocation>
        <location evidence="1">Membrane</location>
        <topology evidence="1">Multi-pass membrane protein</topology>
    </subcellularLocation>
</comment>
<dbReference type="EMBL" id="GG692395">
    <property type="protein sequence ID" value="EER35810.1"/>
    <property type="molecule type" value="Genomic_DNA"/>
</dbReference>
<evidence type="ECO:0000256" key="4">
    <source>
        <dbReference type="ARBA" id="ARBA00013122"/>
    </source>
</evidence>
<gene>
    <name evidence="15" type="ORF">CTRG_00549</name>
</gene>
<protein>
    <recommendedName>
        <fullName evidence="4 14">Very-long-chain (3R)-3-hydroxyacyl-CoA dehydratase</fullName>
        <ecNumber evidence="4 14">4.2.1.134</ecNumber>
    </recommendedName>
</protein>
<evidence type="ECO:0000256" key="13">
    <source>
        <dbReference type="ARBA" id="ARBA00036671"/>
    </source>
</evidence>
<dbReference type="Pfam" id="PF04387">
    <property type="entry name" value="PTPLA"/>
    <property type="match status" value="1"/>
</dbReference>
<keyword evidence="10 14" id="KW-0472">Membrane</keyword>
<dbReference type="KEGG" id="ctp:CTRG_00549"/>
<dbReference type="OrthoDB" id="46988at2759"/>
<proteinExistence type="inferred from homology"/>
<sequence length="244" mass="28640">MPGLYPLPFNEQVVFFYNIVAATLWFCCFGRFLILLPLVGRRFLPGGIADFFHVVSLLPLIGSIVVKLALYPRWKKSYLWSLSNGIKMAWLCYGVIFPHPRIARHTSYSILITSWCIQYFIHYSYYAFRVKTKRSPLFLLWFEYNNFYLTYPFALVAEMILLFLSLGFVEEDSIYDYVLRGVFLLYIPVAYFAWGHLKERKRVKYTEVLEKRNVTRIRNNQNGSSNAANPTTATSIELRDIQDN</sequence>
<organism evidence="15 16">
    <name type="scientific">Candida tropicalis (strain ATCC MYA-3404 / T1)</name>
    <name type="common">Yeast</name>
    <dbReference type="NCBI Taxonomy" id="294747"/>
    <lineage>
        <taxon>Eukaryota</taxon>
        <taxon>Fungi</taxon>
        <taxon>Dikarya</taxon>
        <taxon>Ascomycota</taxon>
        <taxon>Saccharomycotina</taxon>
        <taxon>Pichiomycetes</taxon>
        <taxon>Debaryomycetaceae</taxon>
        <taxon>Candida/Lodderomyces clade</taxon>
        <taxon>Candida</taxon>
    </lineage>
</organism>
<keyword evidence="6 14" id="KW-0812">Transmembrane</keyword>
<dbReference type="GO" id="GO:0030497">
    <property type="term" value="P:fatty acid elongation"/>
    <property type="evidence" value="ECO:0007669"/>
    <property type="project" value="TreeGrafter"/>
</dbReference>
<feature type="transmembrane region" description="Helical" evidence="14">
    <location>
        <begin position="15"/>
        <end position="39"/>
    </location>
</feature>
<keyword evidence="14" id="KW-0256">Endoplasmic reticulum</keyword>
<dbReference type="PANTHER" id="PTHR11035">
    <property type="entry name" value="VERY-LONG-CHAIN (3R)-3-HYDROXYACYL-COA DEHYDRATASE"/>
    <property type="match status" value="1"/>
</dbReference>
<dbReference type="eggNOG" id="ENOG502SF4K">
    <property type="taxonomic scope" value="Eukaryota"/>
</dbReference>
<dbReference type="GO" id="GO:0005789">
    <property type="term" value="C:endoplasmic reticulum membrane"/>
    <property type="evidence" value="ECO:0007669"/>
    <property type="project" value="UniProtKB-SubCell"/>
</dbReference>
<dbReference type="Proteomes" id="UP000002037">
    <property type="component" value="Unassembled WGS sequence"/>
</dbReference>
<feature type="transmembrane region" description="Helical" evidence="14">
    <location>
        <begin position="177"/>
        <end position="194"/>
    </location>
</feature>
<dbReference type="GO" id="GO:0042761">
    <property type="term" value="P:very long-chain fatty acid biosynthetic process"/>
    <property type="evidence" value="ECO:0007669"/>
    <property type="project" value="TreeGrafter"/>
</dbReference>
<evidence type="ECO:0000256" key="3">
    <source>
        <dbReference type="ARBA" id="ARBA00007811"/>
    </source>
</evidence>
<dbReference type="GO" id="GO:0102158">
    <property type="term" value="F:very-long-chain (3R)-3-hydroxyacyl-CoA dehydratase activity"/>
    <property type="evidence" value="ECO:0007669"/>
    <property type="project" value="UniProtKB-EC"/>
</dbReference>
<evidence type="ECO:0000256" key="8">
    <source>
        <dbReference type="ARBA" id="ARBA00022989"/>
    </source>
</evidence>
<dbReference type="PANTHER" id="PTHR11035:SF3">
    <property type="entry name" value="VERY-LONG-CHAIN (3R)-3-HYDROXYACYL-COA DEHYDRATASE"/>
    <property type="match status" value="1"/>
</dbReference>
<keyword evidence="9 14" id="KW-0443">Lipid metabolism</keyword>
<comment type="similarity">
    <text evidence="3 14">Belongs to the very long-chain fatty acids dehydratase HACD family.</text>
</comment>
<keyword evidence="16" id="KW-1185">Reference proteome</keyword>
<evidence type="ECO:0000256" key="14">
    <source>
        <dbReference type="RuleBase" id="RU363109"/>
    </source>
</evidence>
<evidence type="ECO:0000256" key="11">
    <source>
        <dbReference type="ARBA" id="ARBA00023160"/>
    </source>
</evidence>
<dbReference type="GO" id="GO:0030148">
    <property type="term" value="P:sphingolipid biosynthetic process"/>
    <property type="evidence" value="ECO:0007669"/>
    <property type="project" value="TreeGrafter"/>
</dbReference>
<dbReference type="VEuPathDB" id="FungiDB:CTRG_00549"/>
<keyword evidence="5 14" id="KW-0444">Lipid biosynthesis</keyword>
<dbReference type="EC" id="4.2.1.134" evidence="4 14"/>
<evidence type="ECO:0000256" key="5">
    <source>
        <dbReference type="ARBA" id="ARBA00022516"/>
    </source>
</evidence>
<keyword evidence="7 14" id="KW-0276">Fatty acid metabolism</keyword>
<feature type="transmembrane region" description="Helical" evidence="14">
    <location>
        <begin position="148"/>
        <end position="170"/>
    </location>
</feature>
<evidence type="ECO:0000256" key="1">
    <source>
        <dbReference type="ARBA" id="ARBA00004141"/>
    </source>
</evidence>